<evidence type="ECO:0000259" key="1">
    <source>
        <dbReference type="Pfam" id="PF04717"/>
    </source>
</evidence>
<keyword evidence="3" id="KW-1185">Reference proteome</keyword>
<dbReference type="Gene3D" id="2.40.50.230">
    <property type="entry name" value="Gp5 N-terminal domain"/>
    <property type="match status" value="1"/>
</dbReference>
<dbReference type="Gene3D" id="6.20.150.10">
    <property type="match status" value="1"/>
</dbReference>
<reference evidence="2" key="1">
    <citation type="journal article" date="2014" name="Int. J. Syst. Evol. Microbiol.">
        <title>Complete genome sequence of Corynebacterium casei LMG S-19264T (=DSM 44701T), isolated from a smear-ripened cheese.</title>
        <authorList>
            <consortium name="US DOE Joint Genome Institute (JGI-PGF)"/>
            <person name="Walter F."/>
            <person name="Albersmeier A."/>
            <person name="Kalinowski J."/>
            <person name="Ruckert C."/>
        </authorList>
    </citation>
    <scope>NUCLEOTIDE SEQUENCE</scope>
    <source>
        <strain evidence="2">KCTC 32296</strain>
    </source>
</reference>
<proteinExistence type="predicted"/>
<protein>
    <submittedName>
        <fullName evidence="2">Baseplate assembly protein</fullName>
    </submittedName>
</protein>
<name>A0A918Q2W2_9CAUL</name>
<dbReference type="Pfam" id="PF04717">
    <property type="entry name" value="Phage_base_V"/>
    <property type="match status" value="1"/>
</dbReference>
<dbReference type="NCBIfam" id="TIGR01644">
    <property type="entry name" value="phage_P2_V"/>
    <property type="match status" value="1"/>
</dbReference>
<organism evidence="2 3">
    <name type="scientific">Asticcacaulis endophyticus</name>
    <dbReference type="NCBI Taxonomy" id="1395890"/>
    <lineage>
        <taxon>Bacteria</taxon>
        <taxon>Pseudomonadati</taxon>
        <taxon>Pseudomonadota</taxon>
        <taxon>Alphaproteobacteria</taxon>
        <taxon>Caulobacterales</taxon>
        <taxon>Caulobacteraceae</taxon>
        <taxon>Asticcacaulis</taxon>
    </lineage>
</organism>
<dbReference type="Proteomes" id="UP000662572">
    <property type="component" value="Unassembled WGS sequence"/>
</dbReference>
<evidence type="ECO:0000313" key="2">
    <source>
        <dbReference type="EMBL" id="GGZ32006.1"/>
    </source>
</evidence>
<gene>
    <name evidence="2" type="primary">gpV</name>
    <name evidence="2" type="ORF">GCM10011273_17540</name>
</gene>
<dbReference type="InterPro" id="IPR013046">
    <property type="entry name" value="GpV/Gp45"/>
</dbReference>
<dbReference type="EMBL" id="BMZB01000002">
    <property type="protein sequence ID" value="GGZ32006.1"/>
    <property type="molecule type" value="Genomic_DNA"/>
</dbReference>
<evidence type="ECO:0000313" key="3">
    <source>
        <dbReference type="Proteomes" id="UP000662572"/>
    </source>
</evidence>
<feature type="domain" description="Gp5/Type VI secretion system Vgr protein OB-fold" evidence="1">
    <location>
        <begin position="22"/>
        <end position="87"/>
    </location>
</feature>
<sequence length="185" mass="19298">MIVRVMRYNDDIPGLIGDVIRKGIIDTVDLNTGTATVKVGDITSPALPWCECAGSVSTWCPPSEGESVILLCMEGDIESAVILRGLFTTANPPPVTGARVHIKMPNGTTFDYNYEANVLTLDLTGKAVIIAPEGVEIEGPVKVTGPIDATGKITSEDDVLAGAISLKSHKHGSVSAGVAKTGNPE</sequence>
<reference evidence="2" key="2">
    <citation type="submission" date="2020-09" db="EMBL/GenBank/DDBJ databases">
        <authorList>
            <person name="Sun Q."/>
            <person name="Kim S."/>
        </authorList>
    </citation>
    <scope>NUCLEOTIDE SEQUENCE</scope>
    <source>
        <strain evidence="2">KCTC 32296</strain>
    </source>
</reference>
<comment type="caution">
    <text evidence="2">The sequence shown here is derived from an EMBL/GenBank/DDBJ whole genome shotgun (WGS) entry which is preliminary data.</text>
</comment>
<accession>A0A918Q2W2</accession>
<dbReference type="InterPro" id="IPR006531">
    <property type="entry name" value="Gp5/Vgr_OB"/>
</dbReference>
<dbReference type="AlphaFoldDB" id="A0A918Q2W2"/>
<dbReference type="InterPro" id="IPR037026">
    <property type="entry name" value="Vgr_OB-fold_dom_sf"/>
</dbReference>